<dbReference type="PANTHER" id="PTHR24189:SF50">
    <property type="entry name" value="ANKYRIN REPEAT AND SOCS BOX PROTEIN 2"/>
    <property type="match status" value="1"/>
</dbReference>
<dbReference type="InterPro" id="IPR002110">
    <property type="entry name" value="Ankyrin_rpt"/>
</dbReference>
<dbReference type="Proteomes" id="UP001642484">
    <property type="component" value="Unassembled WGS sequence"/>
</dbReference>
<dbReference type="Gene3D" id="1.25.40.20">
    <property type="entry name" value="Ankyrin repeat-containing domain"/>
    <property type="match status" value="2"/>
</dbReference>
<evidence type="ECO:0000313" key="5">
    <source>
        <dbReference type="Proteomes" id="UP001642484"/>
    </source>
</evidence>
<evidence type="ECO:0000256" key="3">
    <source>
        <dbReference type="PROSITE-ProRule" id="PRU00023"/>
    </source>
</evidence>
<keyword evidence="1" id="KW-0677">Repeat</keyword>
<evidence type="ECO:0000313" key="4">
    <source>
        <dbReference type="EMBL" id="CAK9036712.1"/>
    </source>
</evidence>
<dbReference type="PANTHER" id="PTHR24189">
    <property type="entry name" value="MYOTROPHIN"/>
    <property type="match status" value="1"/>
</dbReference>
<feature type="repeat" description="ANK" evidence="3">
    <location>
        <begin position="525"/>
        <end position="557"/>
    </location>
</feature>
<evidence type="ECO:0000256" key="2">
    <source>
        <dbReference type="ARBA" id="ARBA00023043"/>
    </source>
</evidence>
<protein>
    <submittedName>
        <fullName evidence="4">Uncharacterized protein</fullName>
    </submittedName>
</protein>
<organism evidence="4 5">
    <name type="scientific">Durusdinium trenchii</name>
    <dbReference type="NCBI Taxonomy" id="1381693"/>
    <lineage>
        <taxon>Eukaryota</taxon>
        <taxon>Sar</taxon>
        <taxon>Alveolata</taxon>
        <taxon>Dinophyceae</taxon>
        <taxon>Suessiales</taxon>
        <taxon>Symbiodiniaceae</taxon>
        <taxon>Durusdinium</taxon>
    </lineage>
</organism>
<proteinExistence type="predicted"/>
<dbReference type="PROSITE" id="PS50297">
    <property type="entry name" value="ANK_REP_REGION"/>
    <property type="match status" value="2"/>
</dbReference>
<dbReference type="Pfam" id="PF00023">
    <property type="entry name" value="Ank"/>
    <property type="match status" value="1"/>
</dbReference>
<accession>A0ABP0LEJ6</accession>
<sequence length="582" mass="63950">MGNACSPESEEGAVAHSVHSQLYPMYLVKVSDILQMEGAPEPHHVVQEKGLLHAWQPGMFSIFLSHQWLGRAHPDATGVQFCVLQEMLRGIINGSVKVEPDLVSQMQSKASRDVSMDAKTREQVVNGYVFFDWFAIPQITARTKGQNEDSDRSDAAKAVQSIPFYVEVSNLFVALVPEAQHESGASCNYTSWLSRGWCRAELWCHLLSHKPDTSVILAHSCVEVRLMFPLDWQENSIVDGDFTVPEDRDVVAKLGERAVKNKIHHLSTAGPLWLYRFYKACEGKLLGHASSWNVPSFLDNFRYESLDSCVKDVHCMNAMLCAVLAGDSGIIRALANHRADVNFRVKDLAQLGYFDGQTLLMVAAKTRQKPELLATLIELRADIHAVAPSGAGLAHFLRTPEQVNFLLTARGDVNKTTGPIFLSPVAAAAAMGRIGTLKAMLAAKGDVNPPTRGLGHTPLHHAVFFARGNPDAVQIAKLLIEHRADVNAETRPSGSIRWITLAAQAYMSCMGESSPLSYKAFAMMPGATPLLEVAWTGDMELTRLLLEAEADLNSNDFGYSPEDVAKMNGHFHLLPLLSLFSV</sequence>
<dbReference type="PROSITE" id="PS50088">
    <property type="entry name" value="ANK_REPEAT"/>
    <property type="match status" value="2"/>
</dbReference>
<comment type="caution">
    <text evidence="4">The sequence shown here is derived from an EMBL/GenBank/DDBJ whole genome shotgun (WGS) entry which is preliminary data.</text>
</comment>
<dbReference type="InterPro" id="IPR050745">
    <property type="entry name" value="Multifunctional_regulatory"/>
</dbReference>
<dbReference type="SMART" id="SM00248">
    <property type="entry name" value="ANK"/>
    <property type="match status" value="5"/>
</dbReference>
<name>A0ABP0LEJ6_9DINO</name>
<evidence type="ECO:0000256" key="1">
    <source>
        <dbReference type="ARBA" id="ARBA00022737"/>
    </source>
</evidence>
<gene>
    <name evidence="4" type="ORF">CCMP2556_LOCUS20391</name>
</gene>
<keyword evidence="5" id="KW-1185">Reference proteome</keyword>
<reference evidence="4 5" key="1">
    <citation type="submission" date="2024-02" db="EMBL/GenBank/DDBJ databases">
        <authorList>
            <person name="Chen Y."/>
            <person name="Shah S."/>
            <person name="Dougan E. K."/>
            <person name="Thang M."/>
            <person name="Chan C."/>
        </authorList>
    </citation>
    <scope>NUCLEOTIDE SEQUENCE [LARGE SCALE GENOMIC DNA]</scope>
</reference>
<dbReference type="InterPro" id="IPR036770">
    <property type="entry name" value="Ankyrin_rpt-contain_sf"/>
</dbReference>
<feature type="repeat" description="ANK" evidence="3">
    <location>
        <begin position="454"/>
        <end position="491"/>
    </location>
</feature>
<dbReference type="EMBL" id="CAXAMN010011936">
    <property type="protein sequence ID" value="CAK9036712.1"/>
    <property type="molecule type" value="Genomic_DNA"/>
</dbReference>
<keyword evidence="2 3" id="KW-0040">ANK repeat</keyword>
<dbReference type="SUPFAM" id="SSF48403">
    <property type="entry name" value="Ankyrin repeat"/>
    <property type="match status" value="1"/>
</dbReference>